<comment type="caution">
    <text evidence="1">The sequence shown here is derived from an EMBL/GenBank/DDBJ whole genome shotgun (WGS) entry which is preliminary data.</text>
</comment>
<dbReference type="AlphaFoldDB" id="A0AAE4BRK1"/>
<dbReference type="Proteomes" id="UP001185092">
    <property type="component" value="Unassembled WGS sequence"/>
</dbReference>
<sequence length="67" mass="7836">MGVSPKNAKKKGDYSEVVRMGKTYIVYQQKKMTDWTMASILEEHKVIYVTSIEELIEKVKEINNKKK</sequence>
<reference evidence="1" key="1">
    <citation type="submission" date="2023-07" db="EMBL/GenBank/DDBJ databases">
        <title>Genomic Encyclopedia of Type Strains, Phase IV (KMG-IV): sequencing the most valuable type-strain genomes for metagenomic binning, comparative biology and taxonomic classification.</title>
        <authorList>
            <person name="Goeker M."/>
        </authorList>
    </citation>
    <scope>NUCLEOTIDE SEQUENCE</scope>
    <source>
        <strain evidence="1">DSM 26174</strain>
    </source>
</reference>
<proteinExistence type="predicted"/>
<accession>A0AAE4BRK1</accession>
<name>A0AAE4BRK1_9BACT</name>
<evidence type="ECO:0000313" key="2">
    <source>
        <dbReference type="Proteomes" id="UP001185092"/>
    </source>
</evidence>
<gene>
    <name evidence="1" type="ORF">HNQ88_000871</name>
</gene>
<keyword evidence="2" id="KW-1185">Reference proteome</keyword>
<protein>
    <submittedName>
        <fullName evidence="1">Uncharacterized protein</fullName>
    </submittedName>
</protein>
<evidence type="ECO:0000313" key="1">
    <source>
        <dbReference type="EMBL" id="MDR6237895.1"/>
    </source>
</evidence>
<organism evidence="1 2">
    <name type="scientific">Aureibacter tunicatorum</name>
    <dbReference type="NCBI Taxonomy" id="866807"/>
    <lineage>
        <taxon>Bacteria</taxon>
        <taxon>Pseudomonadati</taxon>
        <taxon>Bacteroidota</taxon>
        <taxon>Cytophagia</taxon>
        <taxon>Cytophagales</taxon>
        <taxon>Persicobacteraceae</taxon>
        <taxon>Aureibacter</taxon>
    </lineage>
</organism>
<dbReference type="EMBL" id="JAVDQD010000001">
    <property type="protein sequence ID" value="MDR6237895.1"/>
    <property type="molecule type" value="Genomic_DNA"/>
</dbReference>
<dbReference type="RefSeq" id="WP_309937365.1">
    <property type="nucleotide sequence ID" value="NZ_AP025305.1"/>
</dbReference>